<dbReference type="EMBL" id="LXQA010412478">
    <property type="protein sequence ID" value="MCI50173.1"/>
    <property type="molecule type" value="Genomic_DNA"/>
</dbReference>
<evidence type="ECO:0000313" key="2">
    <source>
        <dbReference type="EMBL" id="MCI50173.1"/>
    </source>
</evidence>
<dbReference type="Proteomes" id="UP000265520">
    <property type="component" value="Unassembled WGS sequence"/>
</dbReference>
<keyword evidence="3" id="KW-1185">Reference proteome</keyword>
<name>A0A392SMQ9_9FABA</name>
<accession>A0A392SMQ9</accession>
<feature type="non-terminal residue" evidence="2">
    <location>
        <position position="1"/>
    </location>
</feature>
<feature type="non-terminal residue" evidence="2">
    <location>
        <position position="91"/>
    </location>
</feature>
<organism evidence="2 3">
    <name type="scientific">Trifolium medium</name>
    <dbReference type="NCBI Taxonomy" id="97028"/>
    <lineage>
        <taxon>Eukaryota</taxon>
        <taxon>Viridiplantae</taxon>
        <taxon>Streptophyta</taxon>
        <taxon>Embryophyta</taxon>
        <taxon>Tracheophyta</taxon>
        <taxon>Spermatophyta</taxon>
        <taxon>Magnoliopsida</taxon>
        <taxon>eudicotyledons</taxon>
        <taxon>Gunneridae</taxon>
        <taxon>Pentapetalae</taxon>
        <taxon>rosids</taxon>
        <taxon>fabids</taxon>
        <taxon>Fabales</taxon>
        <taxon>Fabaceae</taxon>
        <taxon>Papilionoideae</taxon>
        <taxon>50 kb inversion clade</taxon>
        <taxon>NPAAA clade</taxon>
        <taxon>Hologalegina</taxon>
        <taxon>IRL clade</taxon>
        <taxon>Trifolieae</taxon>
        <taxon>Trifolium</taxon>
    </lineage>
</organism>
<proteinExistence type="predicted"/>
<evidence type="ECO:0000313" key="3">
    <source>
        <dbReference type="Proteomes" id="UP000265520"/>
    </source>
</evidence>
<sequence>VSADVTFFETCPFYSAHVSLDKNCTSNVQDIPPIVPAPIIVPTTPPLHVYQRRKHRAPEVADGIIPPAQSHAPTDPPDTSPAPEHPITLRK</sequence>
<feature type="compositionally biased region" description="Pro residues" evidence="1">
    <location>
        <begin position="74"/>
        <end position="84"/>
    </location>
</feature>
<dbReference type="AlphaFoldDB" id="A0A392SMQ9"/>
<comment type="caution">
    <text evidence="2">The sequence shown here is derived from an EMBL/GenBank/DDBJ whole genome shotgun (WGS) entry which is preliminary data.</text>
</comment>
<evidence type="ECO:0000256" key="1">
    <source>
        <dbReference type="SAM" id="MobiDB-lite"/>
    </source>
</evidence>
<feature type="region of interest" description="Disordered" evidence="1">
    <location>
        <begin position="53"/>
        <end position="91"/>
    </location>
</feature>
<reference evidence="2 3" key="1">
    <citation type="journal article" date="2018" name="Front. Plant Sci.">
        <title>Red Clover (Trifolium pratense) and Zigzag Clover (T. medium) - A Picture of Genomic Similarities and Differences.</title>
        <authorList>
            <person name="Dluhosova J."/>
            <person name="Istvanek J."/>
            <person name="Nedelnik J."/>
            <person name="Repkova J."/>
        </authorList>
    </citation>
    <scope>NUCLEOTIDE SEQUENCE [LARGE SCALE GENOMIC DNA]</scope>
    <source>
        <strain evidence="3">cv. 10/8</strain>
        <tissue evidence="2">Leaf</tissue>
    </source>
</reference>
<protein>
    <submittedName>
        <fullName evidence="2">Uncharacterized protein</fullName>
    </submittedName>
</protein>